<dbReference type="GO" id="GO:0005886">
    <property type="term" value="C:plasma membrane"/>
    <property type="evidence" value="ECO:0007669"/>
    <property type="project" value="UniProtKB-SubCell"/>
</dbReference>
<organism evidence="8 9">
    <name type="scientific">Liquorilactobacillus sucicola DSM 21376 = JCM 15457</name>
    <dbReference type="NCBI Taxonomy" id="1423806"/>
    <lineage>
        <taxon>Bacteria</taxon>
        <taxon>Bacillati</taxon>
        <taxon>Bacillota</taxon>
        <taxon>Bacilli</taxon>
        <taxon>Lactobacillales</taxon>
        <taxon>Lactobacillaceae</taxon>
        <taxon>Liquorilactobacillus</taxon>
    </lineage>
</organism>
<evidence type="ECO:0000256" key="4">
    <source>
        <dbReference type="ARBA" id="ARBA00022679"/>
    </source>
</evidence>
<dbReference type="AlphaFoldDB" id="A0A023CWR8"/>
<comment type="subcellular location">
    <subcellularLocation>
        <location evidence="1">Cell membrane</location>
        <topology evidence="1">Peripheral membrane protein</topology>
    </subcellularLocation>
</comment>
<evidence type="ECO:0008006" key="10">
    <source>
        <dbReference type="Google" id="ProtNLM"/>
    </source>
</evidence>
<dbReference type="Pfam" id="PF04464">
    <property type="entry name" value="Glyphos_transf"/>
    <property type="match status" value="1"/>
</dbReference>
<gene>
    <name evidence="8" type="ORF">FD15_GL001510</name>
</gene>
<dbReference type="EMBL" id="AYZF01000013">
    <property type="protein sequence ID" value="KRN06308.1"/>
    <property type="molecule type" value="Genomic_DNA"/>
</dbReference>
<evidence type="ECO:0000256" key="3">
    <source>
        <dbReference type="ARBA" id="ARBA00022475"/>
    </source>
</evidence>
<keyword evidence="7" id="KW-1133">Transmembrane helix</keyword>
<evidence type="ECO:0000313" key="8">
    <source>
        <dbReference type="EMBL" id="KRN06308.1"/>
    </source>
</evidence>
<protein>
    <recommendedName>
        <fullName evidence="10">CDP-glycerol poly(Glycerophosphate) glycerophosphotransferase</fullName>
    </recommendedName>
</protein>
<dbReference type="eggNOG" id="COG1887">
    <property type="taxonomic scope" value="Bacteria"/>
</dbReference>
<keyword evidence="4" id="KW-0808">Transferase</keyword>
<evidence type="ECO:0000313" key="9">
    <source>
        <dbReference type="Proteomes" id="UP000050961"/>
    </source>
</evidence>
<keyword evidence="7" id="KW-0812">Transmembrane</keyword>
<dbReference type="Gene3D" id="3.40.50.12580">
    <property type="match status" value="1"/>
</dbReference>
<dbReference type="SUPFAM" id="SSF53756">
    <property type="entry name" value="UDP-Glycosyltransferase/glycogen phosphorylase"/>
    <property type="match status" value="1"/>
</dbReference>
<keyword evidence="6 7" id="KW-0472">Membrane</keyword>
<dbReference type="InterPro" id="IPR051612">
    <property type="entry name" value="Teichoic_Acid_Biosynth"/>
</dbReference>
<accession>A0A023CWR8</accession>
<dbReference type="STRING" id="1423806.FD15_GL001510"/>
<dbReference type="PANTHER" id="PTHR37316">
    <property type="entry name" value="TEICHOIC ACID GLYCEROL-PHOSPHATE PRIMASE"/>
    <property type="match status" value="1"/>
</dbReference>
<evidence type="ECO:0000256" key="7">
    <source>
        <dbReference type="SAM" id="Phobius"/>
    </source>
</evidence>
<dbReference type="InterPro" id="IPR043149">
    <property type="entry name" value="TagF_N"/>
</dbReference>
<dbReference type="GO" id="GO:0019350">
    <property type="term" value="P:teichoic acid biosynthetic process"/>
    <property type="evidence" value="ECO:0007669"/>
    <property type="project" value="UniProtKB-KW"/>
</dbReference>
<dbReference type="InterPro" id="IPR007554">
    <property type="entry name" value="Glycerophosphate_synth"/>
</dbReference>
<dbReference type="InterPro" id="IPR043148">
    <property type="entry name" value="TagF_C"/>
</dbReference>
<proteinExistence type="inferred from homology"/>
<reference evidence="8 9" key="1">
    <citation type="journal article" date="2015" name="Genome Announc.">
        <title>Expanding the biotechnology potential of lactobacilli through comparative genomics of 213 strains and associated genera.</title>
        <authorList>
            <person name="Sun Z."/>
            <person name="Harris H.M."/>
            <person name="McCann A."/>
            <person name="Guo C."/>
            <person name="Argimon S."/>
            <person name="Zhang W."/>
            <person name="Yang X."/>
            <person name="Jeffery I.B."/>
            <person name="Cooney J.C."/>
            <person name="Kagawa T.F."/>
            <person name="Liu W."/>
            <person name="Song Y."/>
            <person name="Salvetti E."/>
            <person name="Wrobel A."/>
            <person name="Rasinkangas P."/>
            <person name="Parkhill J."/>
            <person name="Rea M.C."/>
            <person name="O'Sullivan O."/>
            <person name="Ritari J."/>
            <person name="Douillard F.P."/>
            <person name="Paul Ross R."/>
            <person name="Yang R."/>
            <person name="Briner A.E."/>
            <person name="Felis G.E."/>
            <person name="de Vos W.M."/>
            <person name="Barrangou R."/>
            <person name="Klaenhammer T.R."/>
            <person name="Caufield P.W."/>
            <person name="Cui Y."/>
            <person name="Zhang H."/>
            <person name="O'Toole P.W."/>
        </authorList>
    </citation>
    <scope>NUCLEOTIDE SEQUENCE [LARGE SCALE GENOMIC DNA]</scope>
    <source>
        <strain evidence="8 9">DSM 21376</strain>
    </source>
</reference>
<dbReference type="GO" id="GO:0047355">
    <property type="term" value="F:CDP-glycerol glycerophosphotransferase activity"/>
    <property type="evidence" value="ECO:0007669"/>
    <property type="project" value="InterPro"/>
</dbReference>
<keyword evidence="3" id="KW-1003">Cell membrane</keyword>
<dbReference type="Proteomes" id="UP000050961">
    <property type="component" value="Unassembled WGS sequence"/>
</dbReference>
<evidence type="ECO:0000256" key="1">
    <source>
        <dbReference type="ARBA" id="ARBA00004202"/>
    </source>
</evidence>
<keyword evidence="9" id="KW-1185">Reference proteome</keyword>
<feature type="transmembrane region" description="Helical" evidence="7">
    <location>
        <begin position="20"/>
        <end position="37"/>
    </location>
</feature>
<name>A0A023CWR8_9LACO</name>
<dbReference type="OrthoDB" id="9811865at2"/>
<comment type="similarity">
    <text evidence="2">Belongs to the CDP-glycerol glycerophosphotransferase family.</text>
</comment>
<dbReference type="RefSeq" id="WP_034988282.1">
    <property type="nucleotide sequence ID" value="NZ_AYZF01000013.1"/>
</dbReference>
<dbReference type="Gene3D" id="3.40.50.11820">
    <property type="match status" value="1"/>
</dbReference>
<evidence type="ECO:0000256" key="2">
    <source>
        <dbReference type="ARBA" id="ARBA00010488"/>
    </source>
</evidence>
<sequence length="390" mass="45745">MQKKRIEYFIKHNSLLKKMYIFVGSLLLRLLGIFVSTDKNLVLIVSNLGKNFKGNSPYEIYKHTKENSNLQHLNFVWAFDSKQIEKNPEIKSVRIDSIKYFLTSLKAKYWITDVNIERSLNYKKKATIYLNTWHGVALKKIGNDDKNSGRYDYSGINYLCVSGRHDEKVYTSALNASSRSFLEVGMPRNDRIYHATKEEKDALKRKFKIDSNKKIILYAPTWRDSRDSGKDYDFEVPINFEKWQKLLGEDFVVFMRAHDRTSKLLNVKFNNFVRDFSEYEDLNDLLIVADLLITDYSSILFDYSILLKPFICYCYDYEEYSKKRGFYFDPKAVYPDGVMESEEEVLSEVGKINYETKSESANYVRDKFMEFTKGNATEQCTKVLFGGESD</sequence>
<dbReference type="PANTHER" id="PTHR37316:SF3">
    <property type="entry name" value="TEICHOIC ACID GLYCEROL-PHOSPHATE TRANSFERASE"/>
    <property type="match status" value="1"/>
</dbReference>
<evidence type="ECO:0000256" key="6">
    <source>
        <dbReference type="ARBA" id="ARBA00023136"/>
    </source>
</evidence>
<evidence type="ECO:0000256" key="5">
    <source>
        <dbReference type="ARBA" id="ARBA00022944"/>
    </source>
</evidence>
<comment type="caution">
    <text evidence="8">The sequence shown here is derived from an EMBL/GenBank/DDBJ whole genome shotgun (WGS) entry which is preliminary data.</text>
</comment>
<keyword evidence="5" id="KW-0777">Teichoic acid biosynthesis</keyword>
<dbReference type="PATRIC" id="fig|1423806.3.peg.1530"/>